<gene>
    <name evidence="5" type="primary">Tdrkh</name>
    <name evidence="5" type="ORF">FJT64_003489</name>
</gene>
<accession>A0A6A4W2N1</accession>
<dbReference type="InterPro" id="IPR050621">
    <property type="entry name" value="Tudor_domain_containing"/>
</dbReference>
<comment type="caution">
    <text evidence="5">The sequence shown here is derived from an EMBL/GenBank/DDBJ whole genome shotgun (WGS) entry which is preliminary data.</text>
</comment>
<keyword evidence="3" id="KW-0472">Membrane</keyword>
<evidence type="ECO:0000256" key="2">
    <source>
        <dbReference type="SAM" id="MobiDB-lite"/>
    </source>
</evidence>
<dbReference type="PANTHER" id="PTHR22948">
    <property type="entry name" value="TUDOR DOMAIN CONTAINING PROTEIN"/>
    <property type="match status" value="1"/>
</dbReference>
<evidence type="ECO:0000313" key="5">
    <source>
        <dbReference type="EMBL" id="KAF0299519.1"/>
    </source>
</evidence>
<dbReference type="Gene3D" id="3.30.1370.10">
    <property type="entry name" value="K Homology domain, type 1"/>
    <property type="match status" value="2"/>
</dbReference>
<dbReference type="PANTHER" id="PTHR22948:SF29">
    <property type="entry name" value="FI02030P-RELATED"/>
    <property type="match status" value="1"/>
</dbReference>
<organism evidence="5 6">
    <name type="scientific">Amphibalanus amphitrite</name>
    <name type="common">Striped barnacle</name>
    <name type="synonym">Balanus amphitrite</name>
    <dbReference type="NCBI Taxonomy" id="1232801"/>
    <lineage>
        <taxon>Eukaryota</taxon>
        <taxon>Metazoa</taxon>
        <taxon>Ecdysozoa</taxon>
        <taxon>Arthropoda</taxon>
        <taxon>Crustacea</taxon>
        <taxon>Multicrustacea</taxon>
        <taxon>Cirripedia</taxon>
        <taxon>Thoracica</taxon>
        <taxon>Thoracicalcarea</taxon>
        <taxon>Balanomorpha</taxon>
        <taxon>Balanoidea</taxon>
        <taxon>Balanidae</taxon>
        <taxon>Amphibalaninae</taxon>
        <taxon>Amphibalanus</taxon>
    </lineage>
</organism>
<dbReference type="AlphaFoldDB" id="A0A6A4W2N1"/>
<dbReference type="EMBL" id="VIIS01001359">
    <property type="protein sequence ID" value="KAF0299519.1"/>
    <property type="molecule type" value="Genomic_DNA"/>
</dbReference>
<feature type="region of interest" description="Disordered" evidence="2">
    <location>
        <begin position="202"/>
        <end position="474"/>
    </location>
</feature>
<dbReference type="Proteomes" id="UP000440578">
    <property type="component" value="Unassembled WGS sequence"/>
</dbReference>
<feature type="domain" description="K Homology" evidence="4">
    <location>
        <begin position="120"/>
        <end position="192"/>
    </location>
</feature>
<dbReference type="OrthoDB" id="9995375at2759"/>
<feature type="region of interest" description="Disordered" evidence="2">
    <location>
        <begin position="530"/>
        <end position="551"/>
    </location>
</feature>
<dbReference type="InterPro" id="IPR035437">
    <property type="entry name" value="SNase_OB-fold_sf"/>
</dbReference>
<dbReference type="InterPro" id="IPR004088">
    <property type="entry name" value="KH_dom_type_1"/>
</dbReference>
<feature type="transmembrane region" description="Helical" evidence="3">
    <location>
        <begin position="7"/>
        <end position="26"/>
    </location>
</feature>
<evidence type="ECO:0000256" key="3">
    <source>
        <dbReference type="SAM" id="Phobius"/>
    </source>
</evidence>
<dbReference type="Pfam" id="PF00013">
    <property type="entry name" value="KH_1"/>
    <property type="match status" value="2"/>
</dbReference>
<keyword evidence="6" id="KW-1185">Reference proteome</keyword>
<name>A0A6A4W2N1_AMPAM</name>
<keyword evidence="3" id="KW-0812">Transmembrane</keyword>
<dbReference type="SMART" id="SM00322">
    <property type="entry name" value="KH"/>
    <property type="match status" value="2"/>
</dbReference>
<feature type="domain" description="K Homology" evidence="4">
    <location>
        <begin position="46"/>
        <end position="116"/>
    </location>
</feature>
<keyword evidence="3" id="KW-1133">Transmembrane helix</keyword>
<dbReference type="SUPFAM" id="SSF63748">
    <property type="entry name" value="Tudor/PWWP/MBT"/>
    <property type="match status" value="1"/>
</dbReference>
<reference evidence="5 6" key="1">
    <citation type="submission" date="2019-07" db="EMBL/GenBank/DDBJ databases">
        <title>Draft genome assembly of a fouling barnacle, Amphibalanus amphitrite (Darwin, 1854): The first reference genome for Thecostraca.</title>
        <authorList>
            <person name="Kim W."/>
        </authorList>
    </citation>
    <scope>NUCLEOTIDE SEQUENCE [LARGE SCALE GENOMIC DNA]</scope>
    <source>
        <strain evidence="5">SNU_AA5</strain>
        <tissue evidence="5">Soma without cirri and trophi</tissue>
    </source>
</reference>
<evidence type="ECO:0000256" key="1">
    <source>
        <dbReference type="PROSITE-ProRule" id="PRU00117"/>
    </source>
</evidence>
<dbReference type="SUPFAM" id="SSF54791">
    <property type="entry name" value="Eukaryotic type KH-domain (KH-domain type I)"/>
    <property type="match status" value="2"/>
</dbReference>
<dbReference type="InterPro" id="IPR002999">
    <property type="entry name" value="Tudor"/>
</dbReference>
<dbReference type="GO" id="GO:0043186">
    <property type="term" value="C:P granule"/>
    <property type="evidence" value="ECO:0007669"/>
    <property type="project" value="TreeGrafter"/>
</dbReference>
<dbReference type="GO" id="GO:0034587">
    <property type="term" value="P:piRNA processing"/>
    <property type="evidence" value="ECO:0007669"/>
    <property type="project" value="TreeGrafter"/>
</dbReference>
<dbReference type="Pfam" id="PF00567">
    <property type="entry name" value="TUDOR"/>
    <property type="match status" value="1"/>
</dbReference>
<protein>
    <submittedName>
        <fullName evidence="5">Tudor and KH domain-containing protein</fullName>
    </submittedName>
</protein>
<dbReference type="PROSITE" id="PS50084">
    <property type="entry name" value="KH_TYPE_1"/>
    <property type="match status" value="2"/>
</dbReference>
<evidence type="ECO:0000313" key="6">
    <source>
        <dbReference type="Proteomes" id="UP000440578"/>
    </source>
</evidence>
<dbReference type="InterPro" id="IPR036612">
    <property type="entry name" value="KH_dom_type_1_sf"/>
</dbReference>
<keyword evidence="1" id="KW-0694">RNA-binding</keyword>
<dbReference type="GO" id="GO:0007283">
    <property type="term" value="P:spermatogenesis"/>
    <property type="evidence" value="ECO:0007669"/>
    <property type="project" value="TreeGrafter"/>
</dbReference>
<proteinExistence type="predicted"/>
<sequence>MGVDTKKVVLAVGLATFTGVALYLLYKKNDEDDELEMYAADTATSRHTLIEMVIPRNAVGFVIGRQGANVKEIQEITNTRINFKDPGGPTDDRVCVIRGKAENAQEAERLIQRAIAEQPKLLTINISVPQRACGRIIGRNGDSIREMCAVSGAKIIVDREFRTPVDGMRLITIKGTEDQLSTAKQLIQTKVEEEEAMQRRIELSAANRAPRTKHKPDAGKSQVGDIQNPALNTNRAPRTKHKPDAGKSQVGDIQNPALNTNRAPRTKHKPDAGKSQVGDIQNPALNTNRAPRTKHKPDAGKSQVGDIQNPALNTNRAPRTKHKPDAGKSQVGDIQNPALNTNRAPRTKHKPDAGKSQVGDIQNPALNTNRAPRTKHKPDAGKSQVGDIQNPALNTNRAPRTKHKPDAGKSQVGDIQNPALNTNRAPRTKHKPDAGKSQVGDIQNPALNTNRAPRTKHKPDAGKSQGAGDQPLPTRESLVATGADGYLEVYVSAVDTPGHFWVQVKSPRAIELDKAGGEDDGVLFGGEQPQHVQTEKARGTAPRWPKLAENDSDPDQTALTVYYVDFGDTDTVQRRQAAELRTDFLGLSHQAVECFLSGVKPSGCSWTDAAGDCFEELTYAAQWKSVMAKVVRYQQAGSRKVPVVELVDTNSELDVDVAKELVKRGHAVWAKSGATGSREASPACCS</sequence>
<dbReference type="InterPro" id="IPR004087">
    <property type="entry name" value="KH_dom"/>
</dbReference>
<dbReference type="GO" id="GO:0003723">
    <property type="term" value="F:RNA binding"/>
    <property type="evidence" value="ECO:0007669"/>
    <property type="project" value="UniProtKB-UniRule"/>
</dbReference>
<dbReference type="Gene3D" id="2.40.50.90">
    <property type="match status" value="2"/>
</dbReference>
<dbReference type="GO" id="GO:0005739">
    <property type="term" value="C:mitochondrion"/>
    <property type="evidence" value="ECO:0007669"/>
    <property type="project" value="UniProtKB-ARBA"/>
</dbReference>
<evidence type="ECO:0000259" key="4">
    <source>
        <dbReference type="SMART" id="SM00322"/>
    </source>
</evidence>
<dbReference type="GO" id="GO:0030719">
    <property type="term" value="P:P granule organization"/>
    <property type="evidence" value="ECO:0007669"/>
    <property type="project" value="TreeGrafter"/>
</dbReference>